<evidence type="ECO:0000313" key="2">
    <source>
        <dbReference type="Proteomes" id="UP000269115"/>
    </source>
</evidence>
<gene>
    <name evidence="1" type="ORF">EDF85_3189</name>
</gene>
<comment type="caution">
    <text evidence="1">The sequence shown here is derived from an EMBL/GenBank/DDBJ whole genome shotgun (WGS) entry which is preliminary data.</text>
</comment>
<evidence type="ECO:0000313" key="1">
    <source>
        <dbReference type="EMBL" id="ROQ48887.1"/>
    </source>
</evidence>
<dbReference type="RefSeq" id="WP_054914395.1">
    <property type="nucleotide sequence ID" value="NZ_LKGZ01000001.1"/>
</dbReference>
<sequence length="110" mass="12191">MTPPPFNDLDSEAARRALDYYLNPTPSTVSHTDDQLFIARQDLSAEAATEHASSMLRCAAASAYESADNLKGNSRDMAFSVMHMINMARALLDRSLAEQARRQELQSREG</sequence>
<proteinExistence type="predicted"/>
<name>A0A9X8EIT6_PSEPU</name>
<dbReference type="Proteomes" id="UP000269115">
    <property type="component" value="Unassembled WGS sequence"/>
</dbReference>
<dbReference type="EMBL" id="RJUR01000014">
    <property type="protein sequence ID" value="ROQ48887.1"/>
    <property type="molecule type" value="Genomic_DNA"/>
</dbReference>
<protein>
    <submittedName>
        <fullName evidence="1">DUF3077 family protein</fullName>
    </submittedName>
</protein>
<accession>A0A9X8EIT6</accession>
<dbReference type="Pfam" id="PF19619">
    <property type="entry name" value="DUF6124"/>
    <property type="match status" value="1"/>
</dbReference>
<dbReference type="GeneID" id="87480933"/>
<reference evidence="1 2" key="1">
    <citation type="submission" date="2018-11" db="EMBL/GenBank/DDBJ databases">
        <title>Genomic analyses of the natural microbiome of Caenorhabditis elegans.</title>
        <authorList>
            <person name="Samuel B."/>
        </authorList>
    </citation>
    <scope>NUCLEOTIDE SEQUENCE [LARGE SCALE GENOMIC DNA]</scope>
    <source>
        <strain evidence="1 2">BIGb0473</strain>
    </source>
</reference>
<dbReference type="AlphaFoldDB" id="A0A9X8EIT6"/>
<organism evidence="1 2">
    <name type="scientific">Pseudomonas putida</name>
    <name type="common">Arthrobacter siderocapsulatus</name>
    <dbReference type="NCBI Taxonomy" id="303"/>
    <lineage>
        <taxon>Bacteria</taxon>
        <taxon>Pseudomonadati</taxon>
        <taxon>Pseudomonadota</taxon>
        <taxon>Gammaproteobacteria</taxon>
        <taxon>Pseudomonadales</taxon>
        <taxon>Pseudomonadaceae</taxon>
        <taxon>Pseudomonas</taxon>
    </lineage>
</organism>